<dbReference type="Pfam" id="PF13809">
    <property type="entry name" value="Tubulin_2"/>
    <property type="match status" value="1"/>
</dbReference>
<feature type="transmembrane region" description="Helical" evidence="2">
    <location>
        <begin position="17"/>
        <end position="38"/>
    </location>
</feature>
<keyword evidence="5" id="KW-1185">Reference proteome</keyword>
<sequence>MVAVVTGRRRNLFGGDFLVGLLALIGGPVLVLAGLWGWAVMTAVQPQGGPLAVTADRILVMGGAVPLRIDFAGVPDETGGRPLPPPPVDLLVLVDVSGSTRETRPTLLAAIESAANDLLLSGASANRVAVVSFDTEARIEADWTASADRVSARALAPLLDRSGANDSRAMFREIDSVMARARPQARRLAVFYTDGEWVACSSCPNPMGWPEVIGASQALRGNEVELFVVGVPNSLDIAHMSQVTGSPGRTLIPTNQSEITAQFRSVTTTDDGIAAHRARLALPMDGRLFDVVAEDGGWSVGNADGRLARRIQPLRRSPAMFAVTVRPNILGYVPVTYAPAQLRYPKPDGTGEVELRSGTPSILVVSPLFLAVAFAPALGWAALALLSRPKEEPPPPPSDSIPKPPPPPVQVLRLPVPASPAEAAVPTLIVGVGGWGGRAALAVRRHLTATAGGNRTPPVGFIAVDVDSDALSQALAAQPGSQDFPVTALTAPVAVTDANQWLRDRIPDSARPGTVWSGLPLRKYQGASRQELSLERGVHGDRTLGRAALLRWFEHGGLAEALQDGLQALMARPAADGVRQIVVLLDTAGGFGSAAALDIARVLRRQARAAQAAGVIIPEILCIAAEGGAGAPERARRTAFLRECETASRLPCYPRTVLLGSARPELAATDDEAPFDTVMTVSGAPDDAIAQTVVLCDTLLSPRPRRAWLPAMARSAGPVAAVTARGLTVPAATEHRLTEQEFLLRVIGWHLLGGITPAPDGSGYDVPAPSAERLSNLVAQIRAAEPPASPWAMLLRAAAEPQELPAFLAMVPTLNGGAPEWITRSAAASLTAMLCPASGQPPGNSITPVEVAALSEWLAQRIAGPLAGEASGLGAAPDAVAVLQTLAKGFSVLSDSWRGWTGRLLSAASETAAESARLRAATAPSASALAILSDAADDEGIGRRLDEAFTVWLREHGPNANLRSHLSFAVVVENGTPAPVLRSRIGHRADHRDPDAAIAMLRRAAAPVAGLVGHRQIAGVLATVDAGEARRLAETLIAASRPAAGTLLVRPSASDRAAEATIVAFSRTVVEPAGCPPRLEATAYGHATMARISWAAPLPSRLPSHTLPVVQPLDLTAERLRLRLSQFLDRQIDDLPPALALAAADPDRFRSFARLYRGGCLSERPDPWGRMSWFLSEPGVFLTQGDPSLAAAAAVFVRSPPVPEVSERPESGDFSVLDAWTRSHVEPNADAGERLLTLAAISIALEEEVLA</sequence>
<dbReference type="EMBL" id="CP028907">
    <property type="protein sequence ID" value="AWB09148.1"/>
    <property type="molecule type" value="Genomic_DNA"/>
</dbReference>
<evidence type="ECO:0000256" key="2">
    <source>
        <dbReference type="SAM" id="Phobius"/>
    </source>
</evidence>
<dbReference type="Gene3D" id="3.40.50.1440">
    <property type="entry name" value="Tubulin/FtsZ, GTPase domain"/>
    <property type="match status" value="1"/>
</dbReference>
<feature type="region of interest" description="Disordered" evidence="1">
    <location>
        <begin position="389"/>
        <end position="412"/>
    </location>
</feature>
<protein>
    <recommendedName>
        <fullName evidence="3">VWFA domain-containing protein</fullName>
    </recommendedName>
</protein>
<reference evidence="4 5" key="1">
    <citation type="submission" date="2018-04" db="EMBL/GenBank/DDBJ databases">
        <title>Complete genome sequence of the nitrogen-fixing bacterium Azospirillum humicireducens type strain SgZ-5.</title>
        <authorList>
            <person name="Yu Z."/>
        </authorList>
    </citation>
    <scope>NUCLEOTIDE SEQUENCE [LARGE SCALE GENOMIC DNA]</scope>
    <source>
        <strain evidence="4 5">SgZ-5</strain>
        <plasmid evidence="4 5">pYZ6</plasmid>
    </source>
</reference>
<keyword evidence="2" id="KW-1133">Transmembrane helix</keyword>
<dbReference type="CDD" id="cd00198">
    <property type="entry name" value="vWFA"/>
    <property type="match status" value="1"/>
</dbReference>
<gene>
    <name evidence="4" type="ORF">A6A40_29765</name>
</gene>
<dbReference type="InterPro" id="IPR025904">
    <property type="entry name" value="Tubulin-like"/>
</dbReference>
<dbReference type="AlphaFoldDB" id="A0A2R4VXF6"/>
<keyword evidence="2" id="KW-0472">Membrane</keyword>
<dbReference type="Proteomes" id="UP000077405">
    <property type="component" value="Plasmid pYZ6"/>
</dbReference>
<geneLocation type="plasmid" evidence="4 5">
    <name>pYZ6</name>
</geneLocation>
<dbReference type="Pfam" id="PF00092">
    <property type="entry name" value="VWA"/>
    <property type="match status" value="1"/>
</dbReference>
<keyword evidence="2" id="KW-0812">Transmembrane</keyword>
<evidence type="ECO:0000313" key="4">
    <source>
        <dbReference type="EMBL" id="AWB09148.1"/>
    </source>
</evidence>
<proteinExistence type="predicted"/>
<evidence type="ECO:0000256" key="1">
    <source>
        <dbReference type="SAM" id="MobiDB-lite"/>
    </source>
</evidence>
<evidence type="ECO:0000313" key="5">
    <source>
        <dbReference type="Proteomes" id="UP000077405"/>
    </source>
</evidence>
<name>A0A2R4VXF6_9PROT</name>
<feature type="domain" description="VWFA" evidence="3">
    <location>
        <begin position="89"/>
        <end position="266"/>
    </location>
</feature>
<dbReference type="SUPFAM" id="SSF53300">
    <property type="entry name" value="vWA-like"/>
    <property type="match status" value="1"/>
</dbReference>
<dbReference type="InterPro" id="IPR036525">
    <property type="entry name" value="Tubulin/FtsZ_GTPase_sf"/>
</dbReference>
<feature type="compositionally biased region" description="Pro residues" evidence="1">
    <location>
        <begin position="394"/>
        <end position="409"/>
    </location>
</feature>
<dbReference type="Gene3D" id="3.40.50.410">
    <property type="entry name" value="von Willebrand factor, type A domain"/>
    <property type="match status" value="1"/>
</dbReference>
<dbReference type="InterPro" id="IPR036465">
    <property type="entry name" value="vWFA_dom_sf"/>
</dbReference>
<dbReference type="KEGG" id="ahu:A6A40_29765"/>
<evidence type="ECO:0000259" key="3">
    <source>
        <dbReference type="PROSITE" id="PS50234"/>
    </source>
</evidence>
<dbReference type="SMART" id="SM00327">
    <property type="entry name" value="VWA"/>
    <property type="match status" value="1"/>
</dbReference>
<organism evidence="4 5">
    <name type="scientific">Azospirillum humicireducens</name>
    <dbReference type="NCBI Taxonomy" id="1226968"/>
    <lineage>
        <taxon>Bacteria</taxon>
        <taxon>Pseudomonadati</taxon>
        <taxon>Pseudomonadota</taxon>
        <taxon>Alphaproteobacteria</taxon>
        <taxon>Rhodospirillales</taxon>
        <taxon>Azospirillaceae</taxon>
        <taxon>Azospirillum</taxon>
    </lineage>
</organism>
<dbReference type="PROSITE" id="PS50234">
    <property type="entry name" value="VWFA"/>
    <property type="match status" value="1"/>
</dbReference>
<accession>A0A2R4VXF6</accession>
<keyword evidence="4" id="KW-0614">Plasmid</keyword>
<dbReference type="InterPro" id="IPR002035">
    <property type="entry name" value="VWF_A"/>
</dbReference>